<dbReference type="InterPro" id="IPR023620">
    <property type="entry name" value="SmpB"/>
</dbReference>
<keyword evidence="2 3" id="KW-0694">RNA-binding</keyword>
<dbReference type="GO" id="GO:0070929">
    <property type="term" value="P:trans-translation"/>
    <property type="evidence" value="ECO:0007669"/>
    <property type="project" value="UniProtKB-UniRule"/>
</dbReference>
<dbReference type="SUPFAM" id="SSF74982">
    <property type="entry name" value="Small protein B (SmpB)"/>
    <property type="match status" value="1"/>
</dbReference>
<comment type="function">
    <text evidence="3">Required for rescue of stalled ribosomes mediated by trans-translation. Binds to transfer-messenger RNA (tmRNA), required for stable association of tmRNA with ribosomes. tmRNA and SmpB together mimic tRNA shape, replacing the anticodon stem-loop with SmpB. tmRNA is encoded by the ssrA gene; the 2 termini fold to resemble tRNA(Ala) and it encodes a 'tag peptide', a short internal open reading frame. During trans-translation Ala-aminoacylated tmRNA acts like a tRNA, entering the A-site of stalled ribosomes, displacing the stalled mRNA. The ribosome then switches to translate the ORF on the tmRNA; the nascent peptide is terminated with the 'tag peptide' encoded by the tmRNA and targeted for degradation. The ribosome is freed to recommence translation, which seems to be the essential function of trans-translation.</text>
</comment>
<dbReference type="NCBIfam" id="TIGR00086">
    <property type="entry name" value="smpB"/>
    <property type="match status" value="1"/>
</dbReference>
<reference evidence="5" key="1">
    <citation type="submission" date="2017-09" db="EMBL/GenBank/DDBJ databases">
        <title>Depth-based differentiation of microbial function through sediment-hosted aquifers and enrichment of novel symbionts in the deep terrestrial subsurface.</title>
        <authorList>
            <person name="Probst A.J."/>
            <person name="Ladd B."/>
            <person name="Jarett J.K."/>
            <person name="Geller-Mcgrath D.E."/>
            <person name="Sieber C.M.K."/>
            <person name="Emerson J.B."/>
            <person name="Anantharaman K."/>
            <person name="Thomas B.C."/>
            <person name="Malmstrom R."/>
            <person name="Stieglmeier M."/>
            <person name="Klingl A."/>
            <person name="Woyke T."/>
            <person name="Ryan C.M."/>
            <person name="Banfield J.F."/>
        </authorList>
    </citation>
    <scope>NUCLEOTIDE SEQUENCE [LARGE SCALE GENOMIC DNA]</scope>
</reference>
<comment type="similarity">
    <text evidence="3">Belongs to the SmpB family.</text>
</comment>
<evidence type="ECO:0000313" key="4">
    <source>
        <dbReference type="EMBL" id="PIR83124.1"/>
    </source>
</evidence>
<dbReference type="PROSITE" id="PS01317">
    <property type="entry name" value="SSRP"/>
    <property type="match status" value="1"/>
</dbReference>
<dbReference type="GO" id="GO:0070930">
    <property type="term" value="P:trans-translation-dependent protein tagging"/>
    <property type="evidence" value="ECO:0007669"/>
    <property type="project" value="TreeGrafter"/>
</dbReference>
<dbReference type="EMBL" id="PFBL01000019">
    <property type="protein sequence ID" value="PIR83124.1"/>
    <property type="molecule type" value="Genomic_DNA"/>
</dbReference>
<keyword evidence="1 3" id="KW-0963">Cytoplasm</keyword>
<dbReference type="HAMAP" id="MF_00023">
    <property type="entry name" value="SmpB"/>
    <property type="match status" value="1"/>
</dbReference>
<gene>
    <name evidence="3" type="primary">smpB</name>
    <name evidence="4" type="ORF">COU19_02125</name>
</gene>
<dbReference type="Proteomes" id="UP000230179">
    <property type="component" value="Unassembled WGS sequence"/>
</dbReference>
<comment type="caution">
    <text evidence="4">The sequence shown here is derived from an EMBL/GenBank/DDBJ whole genome shotgun (WGS) entry which is preliminary data.</text>
</comment>
<sequence>MDLIKNKKAHLRFAPLEFYSAGVELTGSEVKALRARLGSLDGSRVVVRGGEAFIVGMTIPPYQSANAPKTYDPERSRRLLLTRAELDELLGAESKKGLTLVPFEVYNSKRLIKVRLAIVRGKGKADKREDLKKRDAAREAARLLKNR</sequence>
<dbReference type="Pfam" id="PF01668">
    <property type="entry name" value="SmpB"/>
    <property type="match status" value="1"/>
</dbReference>
<name>A0A2H0U9M9_9BACT</name>
<proteinExistence type="inferred from homology"/>
<evidence type="ECO:0000256" key="2">
    <source>
        <dbReference type="ARBA" id="ARBA00022884"/>
    </source>
</evidence>
<evidence type="ECO:0000313" key="5">
    <source>
        <dbReference type="Proteomes" id="UP000230179"/>
    </source>
</evidence>
<dbReference type="InterPro" id="IPR020081">
    <property type="entry name" value="SsrA-bd_prot_CS"/>
</dbReference>
<dbReference type="GO" id="GO:0005829">
    <property type="term" value="C:cytosol"/>
    <property type="evidence" value="ECO:0007669"/>
    <property type="project" value="TreeGrafter"/>
</dbReference>
<dbReference type="Gene3D" id="2.40.280.10">
    <property type="match status" value="1"/>
</dbReference>
<evidence type="ECO:0000256" key="3">
    <source>
        <dbReference type="HAMAP-Rule" id="MF_00023"/>
    </source>
</evidence>
<dbReference type="PANTHER" id="PTHR30308:SF2">
    <property type="entry name" value="SSRA-BINDING PROTEIN"/>
    <property type="match status" value="1"/>
</dbReference>
<evidence type="ECO:0000256" key="1">
    <source>
        <dbReference type="ARBA" id="ARBA00022490"/>
    </source>
</evidence>
<dbReference type="GO" id="GO:0003723">
    <property type="term" value="F:RNA binding"/>
    <property type="evidence" value="ECO:0007669"/>
    <property type="project" value="UniProtKB-UniRule"/>
</dbReference>
<dbReference type="NCBIfam" id="NF003843">
    <property type="entry name" value="PRK05422.1"/>
    <property type="match status" value="1"/>
</dbReference>
<protein>
    <recommendedName>
        <fullName evidence="3">SsrA-binding protein</fullName>
    </recommendedName>
    <alternativeName>
        <fullName evidence="3">Small protein B</fullName>
    </alternativeName>
</protein>
<organism evidence="4 5">
    <name type="scientific">Candidatus Kaiserbacteria bacterium CG10_big_fil_rev_8_21_14_0_10_56_12</name>
    <dbReference type="NCBI Taxonomy" id="1974611"/>
    <lineage>
        <taxon>Bacteria</taxon>
        <taxon>Candidatus Kaiseribacteriota</taxon>
    </lineage>
</organism>
<dbReference type="PANTHER" id="PTHR30308">
    <property type="entry name" value="TMRNA-BINDING COMPONENT OF TRANS-TRANSLATION TAGGING COMPLEX"/>
    <property type="match status" value="1"/>
</dbReference>
<dbReference type="AlphaFoldDB" id="A0A2H0U9M9"/>
<dbReference type="CDD" id="cd09294">
    <property type="entry name" value="SmpB"/>
    <property type="match status" value="1"/>
</dbReference>
<accession>A0A2H0U9M9</accession>
<comment type="subcellular location">
    <subcellularLocation>
        <location evidence="3">Cytoplasm</location>
    </subcellularLocation>
    <text evidence="3">The tmRNA-SmpB complex associates with stalled 70S ribosomes.</text>
</comment>
<dbReference type="InterPro" id="IPR000037">
    <property type="entry name" value="SsrA-bd_prot"/>
</dbReference>